<accession>A0AAN8ELF2</accession>
<keyword evidence="2" id="KW-0472">Membrane</keyword>
<keyword evidence="2" id="KW-1133">Transmembrane helix</keyword>
<feature type="transmembrane region" description="Helical" evidence="2">
    <location>
        <begin position="118"/>
        <end position="136"/>
    </location>
</feature>
<proteinExistence type="predicted"/>
<evidence type="ECO:0000256" key="2">
    <source>
        <dbReference type="SAM" id="Phobius"/>
    </source>
</evidence>
<dbReference type="EMBL" id="JAKLMC020000002">
    <property type="protein sequence ID" value="KAK5957978.1"/>
    <property type="molecule type" value="Genomic_DNA"/>
</dbReference>
<gene>
    <name evidence="3" type="ORF">OHC33_001168</name>
</gene>
<name>A0AAN8ELF2_9EURO</name>
<feature type="compositionally biased region" description="Basic and acidic residues" evidence="1">
    <location>
        <begin position="144"/>
        <end position="166"/>
    </location>
</feature>
<comment type="caution">
    <text evidence="3">The sequence shown here is derived from an EMBL/GenBank/DDBJ whole genome shotgun (WGS) entry which is preliminary data.</text>
</comment>
<evidence type="ECO:0000256" key="1">
    <source>
        <dbReference type="SAM" id="MobiDB-lite"/>
    </source>
</evidence>
<keyword evidence="2" id="KW-0812">Transmembrane</keyword>
<evidence type="ECO:0000313" key="3">
    <source>
        <dbReference type="EMBL" id="KAK5957978.1"/>
    </source>
</evidence>
<sequence>MSATSGLGLMSSLPIGGGVTARQYGFQVILGVGFGLSLSTLPLIARLEVEKEDHAVSMGAITQIRVLDRVNSELATILSPDQLAPLLRTTESIRTFNADQAAAIRESYGGGFNLQFRVMMYFAIGCLVITMCCWIRNPMDAQAREKVEEENRRKRIEAEQAEKDLESGEQVDGSKWAINQPSTA</sequence>
<keyword evidence="4" id="KW-1185">Reference proteome</keyword>
<feature type="region of interest" description="Disordered" evidence="1">
    <location>
        <begin position="144"/>
        <end position="184"/>
    </location>
</feature>
<reference evidence="3 4" key="1">
    <citation type="submission" date="2022-12" db="EMBL/GenBank/DDBJ databases">
        <title>Genomic features and morphological characterization of a novel Knufia sp. strain isolated from spacecraft assembly facility.</title>
        <authorList>
            <person name="Teixeira M."/>
            <person name="Chander A.M."/>
            <person name="Stajich J.E."/>
            <person name="Venkateswaran K."/>
        </authorList>
    </citation>
    <scope>NUCLEOTIDE SEQUENCE [LARGE SCALE GENOMIC DNA]</scope>
    <source>
        <strain evidence="3 4">FJI-L2-BK-P2</strain>
    </source>
</reference>
<evidence type="ECO:0000313" key="4">
    <source>
        <dbReference type="Proteomes" id="UP001316803"/>
    </source>
</evidence>
<protein>
    <submittedName>
        <fullName evidence="3">Uncharacterized protein</fullName>
    </submittedName>
</protein>
<dbReference type="AlphaFoldDB" id="A0AAN8ELF2"/>
<organism evidence="3 4">
    <name type="scientific">Knufia fluminis</name>
    <dbReference type="NCBI Taxonomy" id="191047"/>
    <lineage>
        <taxon>Eukaryota</taxon>
        <taxon>Fungi</taxon>
        <taxon>Dikarya</taxon>
        <taxon>Ascomycota</taxon>
        <taxon>Pezizomycotina</taxon>
        <taxon>Eurotiomycetes</taxon>
        <taxon>Chaetothyriomycetidae</taxon>
        <taxon>Chaetothyriales</taxon>
        <taxon>Trichomeriaceae</taxon>
        <taxon>Knufia</taxon>
    </lineage>
</organism>
<dbReference type="Proteomes" id="UP001316803">
    <property type="component" value="Unassembled WGS sequence"/>
</dbReference>